<dbReference type="RefSeq" id="WP_243799313.1">
    <property type="nucleotide sequence ID" value="NZ_CP094669.1"/>
</dbReference>
<sequence>MHPHDHLVHRFYQAFQRRDYAGMAACYHPEATFEDAVFQLQGPAIGKMWRMLCERGKDMRLAYNDIQADEQRGSATWDAHYTFSQTGCKVHNHVQASFTFQDGLIRTHHDQFSFWRWSRQALGPVGWLLGWSGFLQNKVRKSAAEGLASYRATANGTAGS</sequence>
<protein>
    <submittedName>
        <fullName evidence="2">Nuclear transport factor 2 family protein</fullName>
    </submittedName>
</protein>
<dbReference type="InterPro" id="IPR032710">
    <property type="entry name" value="NTF2-like_dom_sf"/>
</dbReference>
<name>A0ABY4D5P5_9BACT</name>
<dbReference type="Gene3D" id="3.10.450.50">
    <property type="match status" value="1"/>
</dbReference>
<dbReference type="InterPro" id="IPR037401">
    <property type="entry name" value="SnoaL-like"/>
</dbReference>
<dbReference type="Proteomes" id="UP000831113">
    <property type="component" value="Chromosome"/>
</dbReference>
<dbReference type="SUPFAM" id="SSF54427">
    <property type="entry name" value="NTF2-like"/>
    <property type="match status" value="1"/>
</dbReference>
<evidence type="ECO:0000259" key="1">
    <source>
        <dbReference type="Pfam" id="PF12680"/>
    </source>
</evidence>
<organism evidence="2 3">
    <name type="scientific">Hymenobacter tibetensis</name>
    <dbReference type="NCBI Taxonomy" id="497967"/>
    <lineage>
        <taxon>Bacteria</taxon>
        <taxon>Pseudomonadati</taxon>
        <taxon>Bacteroidota</taxon>
        <taxon>Cytophagia</taxon>
        <taxon>Cytophagales</taxon>
        <taxon>Hymenobacteraceae</taxon>
        <taxon>Hymenobacter</taxon>
    </lineage>
</organism>
<accession>A0ABY4D5P5</accession>
<feature type="domain" description="SnoaL-like" evidence="1">
    <location>
        <begin position="8"/>
        <end position="108"/>
    </location>
</feature>
<proteinExistence type="predicted"/>
<gene>
    <name evidence="2" type="ORF">MTX78_01620</name>
</gene>
<evidence type="ECO:0000313" key="2">
    <source>
        <dbReference type="EMBL" id="UOG75308.1"/>
    </source>
</evidence>
<reference evidence="2 3" key="1">
    <citation type="submission" date="2022-03" db="EMBL/GenBank/DDBJ databases">
        <title>Hymenobactersp. isolated from the air.</title>
        <authorList>
            <person name="Won M."/>
            <person name="Kwon S.-W."/>
        </authorList>
    </citation>
    <scope>NUCLEOTIDE SEQUENCE [LARGE SCALE GENOMIC DNA]</scope>
    <source>
        <strain evidence="2 3">KACC 21982</strain>
    </source>
</reference>
<dbReference type="EMBL" id="CP094669">
    <property type="protein sequence ID" value="UOG75308.1"/>
    <property type="molecule type" value="Genomic_DNA"/>
</dbReference>
<keyword evidence="3" id="KW-1185">Reference proteome</keyword>
<dbReference type="Pfam" id="PF12680">
    <property type="entry name" value="SnoaL_2"/>
    <property type="match status" value="1"/>
</dbReference>
<evidence type="ECO:0000313" key="3">
    <source>
        <dbReference type="Proteomes" id="UP000831113"/>
    </source>
</evidence>